<reference evidence="2 3" key="1">
    <citation type="submission" date="2016-10" db="EMBL/GenBank/DDBJ databases">
        <authorList>
            <person name="de Groot N.N."/>
        </authorList>
    </citation>
    <scope>NUCLEOTIDE SEQUENCE [LARGE SCALE GENOMIC DNA]</scope>
    <source>
        <strain evidence="2 3">KHGC13</strain>
    </source>
</reference>
<dbReference type="Pfam" id="PF05257">
    <property type="entry name" value="CHAP"/>
    <property type="match status" value="1"/>
</dbReference>
<proteinExistence type="predicted"/>
<dbReference type="STRING" id="155865.SAMN05216515_1742"/>
<dbReference type="OrthoDB" id="9812962at2"/>
<gene>
    <name evidence="2" type="ORF">SAMN05216508_1712</name>
</gene>
<name>A0A1I7IQY4_9FIRM</name>
<dbReference type="EMBL" id="FPBT01000071">
    <property type="protein sequence ID" value="SFU75319.1"/>
    <property type="molecule type" value="Genomic_DNA"/>
</dbReference>
<feature type="domain" description="Peptidase C51" evidence="1">
    <location>
        <begin position="4"/>
        <end position="82"/>
    </location>
</feature>
<keyword evidence="3" id="KW-1185">Reference proteome</keyword>
<dbReference type="Gene3D" id="3.90.1720.10">
    <property type="entry name" value="endopeptidase domain like (from Nostoc punctiforme)"/>
    <property type="match status" value="1"/>
</dbReference>
<evidence type="ECO:0000259" key="1">
    <source>
        <dbReference type="Pfam" id="PF05257"/>
    </source>
</evidence>
<sequence length="107" mass="11572">MCPVVSWCANECGYIEAGIISKCSLCSDGVDWFVAQGQWQPNTYEPVAGDIIFFDWGANGTIDHVGIVEYCENGVVHTVEGNSGDACRQKEYTVGSSSIYGYGLPAY</sequence>
<accession>A0A1I7IQY4</accession>
<protein>
    <submittedName>
        <fullName evidence="2">CHAP domain-containing protein</fullName>
    </submittedName>
</protein>
<organism evidence="2 3">
    <name type="scientific">Eubacterium pyruvativorans</name>
    <dbReference type="NCBI Taxonomy" id="155865"/>
    <lineage>
        <taxon>Bacteria</taxon>
        <taxon>Bacillati</taxon>
        <taxon>Bacillota</taxon>
        <taxon>Clostridia</taxon>
        <taxon>Eubacteriales</taxon>
        <taxon>Eubacteriaceae</taxon>
        <taxon>Eubacterium</taxon>
    </lineage>
</organism>
<dbReference type="InterPro" id="IPR007921">
    <property type="entry name" value="CHAP_dom"/>
</dbReference>
<evidence type="ECO:0000313" key="2">
    <source>
        <dbReference type="EMBL" id="SFU75319.1"/>
    </source>
</evidence>
<dbReference type="AlphaFoldDB" id="A0A1I7IQY4"/>
<dbReference type="SUPFAM" id="SSF54001">
    <property type="entry name" value="Cysteine proteinases"/>
    <property type="match status" value="1"/>
</dbReference>
<dbReference type="InterPro" id="IPR038765">
    <property type="entry name" value="Papain-like_cys_pep_sf"/>
</dbReference>
<dbReference type="Proteomes" id="UP000198817">
    <property type="component" value="Unassembled WGS sequence"/>
</dbReference>
<evidence type="ECO:0000313" key="3">
    <source>
        <dbReference type="Proteomes" id="UP000198817"/>
    </source>
</evidence>